<keyword evidence="3" id="KW-0547">Nucleotide-binding</keyword>
<keyword evidence="4" id="KW-0378">Hydrolase</keyword>
<evidence type="ECO:0000256" key="10">
    <source>
        <dbReference type="SAM" id="MobiDB-lite"/>
    </source>
</evidence>
<dbReference type="GO" id="GO:0016787">
    <property type="term" value="F:hydrolase activity"/>
    <property type="evidence" value="ECO:0007669"/>
    <property type="project" value="UniProtKB-KW"/>
</dbReference>
<feature type="compositionally biased region" description="Pro residues" evidence="10">
    <location>
        <begin position="942"/>
        <end position="958"/>
    </location>
</feature>
<dbReference type="GO" id="GO:0005634">
    <property type="term" value="C:nucleus"/>
    <property type="evidence" value="ECO:0007669"/>
    <property type="project" value="UniProtKB-SubCell"/>
</dbReference>
<evidence type="ECO:0000256" key="9">
    <source>
        <dbReference type="RuleBase" id="RU367027"/>
    </source>
</evidence>
<dbReference type="RefSeq" id="XP_037221727.1">
    <property type="nucleotide sequence ID" value="XM_037361435.1"/>
</dbReference>
<comment type="subunit">
    <text evidence="9">Interacts with the MHF histone-fold complex to form the FANCM-MHF complex.</text>
</comment>
<keyword evidence="14" id="KW-1185">Reference proteome</keyword>
<dbReference type="GeneID" id="59343951"/>
<dbReference type="SUPFAM" id="SSF52540">
    <property type="entry name" value="P-loop containing nucleoside triphosphate hydrolases"/>
    <property type="match status" value="1"/>
</dbReference>
<evidence type="ECO:0000259" key="12">
    <source>
        <dbReference type="PROSITE" id="PS51194"/>
    </source>
</evidence>
<sequence>MSSDYEFDDFPSLNDVAISQIDAIETAALAPTTTTTKSSPEPEEDFTFGEFDPNELDRIDDFIQASYNGAAQPVAGPSRMHQTTLFGDVLPLDETTRPVARTPFGRQSSKTKKWDQTKFLATGQKKRPTKKKQGYDSEEEVETVEFEQYPAPFITRTCFPSDTYCLLLTHDMSSWVRPLLSVECATESYRPPPPMKLKPDLLEAKHWVYPLNREKRSYQFNIVKHCLFENTIVALPTGLGKTFIAGVVMLNYYRWFPKGKVVFAAPTKPLVSQQIEACHETCGIPGSDAIELTGNNPVAMRARAWKEKRIFYMTPQTFFNDLEKGTCDARDVVLIVIDEAHRAQGDYAYTKIVQYMMAKNPYFRVLALSATPGSTPEVVQGLVDNLHISRIEIRNDDSLDIQPYIHEKRIERHIIKMSEEINKIKDPLIKLMNTYITTLRSQGIPSDGPPFNALSMHPHRPQATIQSLHGGQKFAAMSALMSLSRLARAVMYLTQGTIGMCSTYLQTLASNPPDEDGKRNNAVKNLIEKPMFKAAIKELETLRLTGVLIHPKMEVLKRILIDHFGKNLGDGEAEPASTKAMVFLSFREGVEEVVKFLNEDHPLLRAQPFIGQGKDKNGVKGLTQKEQLEASILYTKPHPINNAVVQVIRKFKADEFNILVATSIGEEGLDIGEVDLIICYENQSTPIRVLQRFGRTGRKRDGVVHVLLSEGREEVTIDKAMDKQKLVHGAIVHGEQLELYGDVERLLPDHIRPECLEKEMEIERYVRDDKKRTSSKETSSNSKGTKRKRNDDPARNIPTGANMGFTTASKLRVKEPKPVKEPKRQKVEDTRSLEERGEDDDMDRELEEGIVGLRHRAMTADSLATTTKSINTTTLRRAATEGTKRATTKKAPPKTAKNPSSTDIGWLLDEDDDDVEVVEPVKTLSAKAAGKQRASTPVKNDMPPPPVPSRAFSPPQPSFPVRRGGKQRVQIIDIKSSPQVDSSPVQRRLHRRGARVDKPTVRSEKKRPPRGLYDLEAVHSGDEESEGGSEEEDPESESDRQFLKDFPDTQVSPSYDQSLVYRQSLLTQAPGRGPIFAGRPVRNGLFGRLGGEKRERATVVSSSPYRGESESDEYAFGSFVVADDSCSEGETTKR</sequence>
<feature type="compositionally biased region" description="Basic and acidic residues" evidence="10">
    <location>
        <begin position="812"/>
        <end position="835"/>
    </location>
</feature>
<evidence type="ECO:0000259" key="11">
    <source>
        <dbReference type="PROSITE" id="PS51192"/>
    </source>
</evidence>
<feature type="region of interest" description="Disordered" evidence="10">
    <location>
        <begin position="875"/>
        <end position="907"/>
    </location>
</feature>
<dbReference type="InterPro" id="IPR011545">
    <property type="entry name" value="DEAD/DEAH_box_helicase_dom"/>
</dbReference>
<protein>
    <recommendedName>
        <fullName evidence="9">ATP-dependent DNA helicase</fullName>
        <ecNumber evidence="9">3.6.4.12</ecNumber>
    </recommendedName>
</protein>
<keyword evidence="7" id="KW-0539">Nucleus</keyword>
<feature type="domain" description="Helicase C-terminal" evidence="12">
    <location>
        <begin position="560"/>
        <end position="738"/>
    </location>
</feature>
<dbReference type="Gene3D" id="1.20.1320.20">
    <property type="entry name" value="hef helicase domain"/>
    <property type="match status" value="1"/>
</dbReference>
<dbReference type="GO" id="GO:0045003">
    <property type="term" value="P:double-strand break repair via synthesis-dependent strand annealing"/>
    <property type="evidence" value="ECO:0007669"/>
    <property type="project" value="TreeGrafter"/>
</dbReference>
<dbReference type="Proteomes" id="UP000636479">
    <property type="component" value="Unassembled WGS sequence"/>
</dbReference>
<evidence type="ECO:0000313" key="13">
    <source>
        <dbReference type="EMBL" id="KAF7306708.1"/>
    </source>
</evidence>
<comment type="function">
    <text evidence="9">ATP-dependent DNA helicase involved in DNA damage repair by homologous recombination and in genome maintenance. Capable of unwinding D-loops. Plays a role in limiting crossover recombinants during mitotic DNA double-strand break (DSB) repair. Component of a FANCM-MHF complex which promotes gene conversion at blocked replication forks, probably by reversal of the stalled fork.</text>
</comment>
<accession>A0A8H6W9K3</accession>
<dbReference type="GO" id="GO:0009378">
    <property type="term" value="F:four-way junction helicase activity"/>
    <property type="evidence" value="ECO:0007669"/>
    <property type="project" value="TreeGrafter"/>
</dbReference>
<dbReference type="GO" id="GO:0036297">
    <property type="term" value="P:interstrand cross-link repair"/>
    <property type="evidence" value="ECO:0007669"/>
    <property type="project" value="TreeGrafter"/>
</dbReference>
<comment type="subcellular location">
    <subcellularLocation>
        <location evidence="1 9">Nucleus</location>
    </subcellularLocation>
</comment>
<evidence type="ECO:0000256" key="7">
    <source>
        <dbReference type="ARBA" id="ARBA00023242"/>
    </source>
</evidence>
<dbReference type="OrthoDB" id="164902at2759"/>
<feature type="region of interest" description="Disordered" evidence="10">
    <location>
        <begin position="767"/>
        <end position="843"/>
    </location>
</feature>
<evidence type="ECO:0000313" key="14">
    <source>
        <dbReference type="Proteomes" id="UP000636479"/>
    </source>
</evidence>
<dbReference type="GO" id="GO:0005524">
    <property type="term" value="F:ATP binding"/>
    <property type="evidence" value="ECO:0007669"/>
    <property type="project" value="UniProtKB-UniRule"/>
</dbReference>
<feature type="region of interest" description="Disordered" evidence="10">
    <location>
        <begin position="29"/>
        <end position="50"/>
    </location>
</feature>
<dbReference type="SMART" id="SM00490">
    <property type="entry name" value="HELICc"/>
    <property type="match status" value="1"/>
</dbReference>
<dbReference type="AlphaFoldDB" id="A0A8H6W9K3"/>
<feature type="compositionally biased region" description="Basic and acidic residues" evidence="10">
    <location>
        <begin position="1037"/>
        <end position="1047"/>
    </location>
</feature>
<dbReference type="EC" id="3.6.4.12" evidence="9"/>
<evidence type="ECO:0000256" key="2">
    <source>
        <dbReference type="ARBA" id="ARBA00009889"/>
    </source>
</evidence>
<keyword evidence="5" id="KW-0347">Helicase</keyword>
<dbReference type="Pfam" id="PF00271">
    <property type="entry name" value="Helicase_C"/>
    <property type="match status" value="1"/>
</dbReference>
<dbReference type="Gene3D" id="3.40.50.300">
    <property type="entry name" value="P-loop containing nucleotide triphosphate hydrolases"/>
    <property type="match status" value="2"/>
</dbReference>
<dbReference type="SMART" id="SM00487">
    <property type="entry name" value="DEXDc"/>
    <property type="match status" value="1"/>
</dbReference>
<reference evidence="13" key="1">
    <citation type="submission" date="2020-05" db="EMBL/GenBank/DDBJ databases">
        <title>Mycena genomes resolve the evolution of fungal bioluminescence.</title>
        <authorList>
            <person name="Tsai I.J."/>
        </authorList>
    </citation>
    <scope>NUCLEOTIDE SEQUENCE</scope>
    <source>
        <strain evidence="13">171206Taipei</strain>
    </source>
</reference>
<evidence type="ECO:0000256" key="8">
    <source>
        <dbReference type="ARBA" id="ARBA00047995"/>
    </source>
</evidence>
<feature type="region of interest" description="Disordered" evidence="10">
    <location>
        <begin position="923"/>
        <end position="1055"/>
    </location>
</feature>
<feature type="domain" description="Helicase ATP-binding" evidence="11">
    <location>
        <begin position="222"/>
        <end position="390"/>
    </location>
</feature>
<organism evidence="13 14">
    <name type="scientific">Mycena indigotica</name>
    <dbReference type="NCBI Taxonomy" id="2126181"/>
    <lineage>
        <taxon>Eukaryota</taxon>
        <taxon>Fungi</taxon>
        <taxon>Dikarya</taxon>
        <taxon>Basidiomycota</taxon>
        <taxon>Agaricomycotina</taxon>
        <taxon>Agaricomycetes</taxon>
        <taxon>Agaricomycetidae</taxon>
        <taxon>Agaricales</taxon>
        <taxon>Marasmiineae</taxon>
        <taxon>Mycenaceae</taxon>
        <taxon>Mycena</taxon>
    </lineage>
</organism>
<dbReference type="InterPro" id="IPR044749">
    <property type="entry name" value="FANCM_DEXDc"/>
</dbReference>
<evidence type="ECO:0000256" key="4">
    <source>
        <dbReference type="ARBA" id="ARBA00022801"/>
    </source>
</evidence>
<evidence type="ECO:0000256" key="1">
    <source>
        <dbReference type="ARBA" id="ARBA00004123"/>
    </source>
</evidence>
<dbReference type="InterPro" id="IPR001650">
    <property type="entry name" value="Helicase_C-like"/>
</dbReference>
<dbReference type="PROSITE" id="PS51192">
    <property type="entry name" value="HELICASE_ATP_BIND_1"/>
    <property type="match status" value="1"/>
</dbReference>
<evidence type="ECO:0000256" key="5">
    <source>
        <dbReference type="ARBA" id="ARBA00022806"/>
    </source>
</evidence>
<proteinExistence type="inferred from homology"/>
<keyword evidence="6" id="KW-0067">ATP-binding</keyword>
<feature type="compositionally biased region" description="Polar residues" evidence="10">
    <location>
        <begin position="976"/>
        <end position="985"/>
    </location>
</feature>
<evidence type="ECO:0000256" key="3">
    <source>
        <dbReference type="ARBA" id="ARBA00022741"/>
    </source>
</evidence>
<dbReference type="CDD" id="cd18033">
    <property type="entry name" value="DEXDc_FANCM"/>
    <property type="match status" value="1"/>
</dbReference>
<dbReference type="GO" id="GO:0000400">
    <property type="term" value="F:four-way junction DNA binding"/>
    <property type="evidence" value="ECO:0007669"/>
    <property type="project" value="TreeGrafter"/>
</dbReference>
<dbReference type="GO" id="GO:0043138">
    <property type="term" value="F:3'-5' DNA helicase activity"/>
    <property type="evidence" value="ECO:0007669"/>
    <property type="project" value="TreeGrafter"/>
</dbReference>
<gene>
    <name evidence="13" type="ORF">MIND_00462500</name>
</gene>
<dbReference type="PANTHER" id="PTHR14025:SF20">
    <property type="entry name" value="FANCONI ANEMIA GROUP M PROTEIN"/>
    <property type="match status" value="1"/>
</dbReference>
<feature type="compositionally biased region" description="Acidic residues" evidence="10">
    <location>
        <begin position="1023"/>
        <end position="1036"/>
    </location>
</feature>
<comment type="caution">
    <text evidence="13">The sequence shown here is derived from an EMBL/GenBank/DDBJ whole genome shotgun (WGS) entry which is preliminary data.</text>
</comment>
<evidence type="ECO:0000256" key="6">
    <source>
        <dbReference type="ARBA" id="ARBA00022840"/>
    </source>
</evidence>
<dbReference type="PANTHER" id="PTHR14025">
    <property type="entry name" value="FANCONI ANEMIA GROUP M FANCM FAMILY MEMBER"/>
    <property type="match status" value="1"/>
</dbReference>
<comment type="catalytic activity">
    <reaction evidence="8 9">
        <text>ATP + H2O = ADP + phosphate + H(+)</text>
        <dbReference type="Rhea" id="RHEA:13065"/>
        <dbReference type="ChEBI" id="CHEBI:15377"/>
        <dbReference type="ChEBI" id="CHEBI:15378"/>
        <dbReference type="ChEBI" id="CHEBI:30616"/>
        <dbReference type="ChEBI" id="CHEBI:43474"/>
        <dbReference type="ChEBI" id="CHEBI:456216"/>
        <dbReference type="EC" id="3.6.4.12"/>
    </reaction>
</comment>
<name>A0A8H6W9K3_9AGAR</name>
<dbReference type="EMBL" id="JACAZF010000004">
    <property type="protein sequence ID" value="KAF7306708.1"/>
    <property type="molecule type" value="Genomic_DNA"/>
</dbReference>
<feature type="compositionally biased region" description="Basic and acidic residues" evidence="10">
    <location>
        <begin position="994"/>
        <end position="1003"/>
    </location>
</feature>
<dbReference type="PROSITE" id="PS51194">
    <property type="entry name" value="HELICASE_CTER"/>
    <property type="match status" value="1"/>
</dbReference>
<dbReference type="Pfam" id="PF00270">
    <property type="entry name" value="DEAD"/>
    <property type="match status" value="1"/>
</dbReference>
<dbReference type="InterPro" id="IPR027417">
    <property type="entry name" value="P-loop_NTPase"/>
</dbReference>
<dbReference type="FunFam" id="3.40.50.300:FF:000861">
    <property type="entry name" value="Fanconi anemia, complementation group M"/>
    <property type="match status" value="1"/>
</dbReference>
<dbReference type="InterPro" id="IPR014001">
    <property type="entry name" value="Helicase_ATP-bd"/>
</dbReference>
<comment type="similarity">
    <text evidence="2 9">Belongs to the DEAD box helicase family. DEAH subfamily. FANCM sub-subfamily.</text>
</comment>
<feature type="compositionally biased region" description="Low complexity" evidence="10">
    <location>
        <begin position="29"/>
        <end position="39"/>
    </location>
</feature>